<reference evidence="2 3" key="1">
    <citation type="submission" date="2016-09" db="EMBL/GenBank/DDBJ databases">
        <title>Extensive genetic diversity and differential bi-allelic expression allows diatom success in the polar Southern Ocean.</title>
        <authorList>
            <consortium name="DOE Joint Genome Institute"/>
            <person name="Mock T."/>
            <person name="Otillar R.P."/>
            <person name="Strauss J."/>
            <person name="Dupont C."/>
            <person name="Frickenhaus S."/>
            <person name="Maumus F."/>
            <person name="Mcmullan M."/>
            <person name="Sanges R."/>
            <person name="Schmutz J."/>
            <person name="Toseland A."/>
            <person name="Valas R."/>
            <person name="Veluchamy A."/>
            <person name="Ward B.J."/>
            <person name="Allen A."/>
            <person name="Barry K."/>
            <person name="Falciatore A."/>
            <person name="Ferrante M."/>
            <person name="Fortunato A.E."/>
            <person name="Gloeckner G."/>
            <person name="Gruber A."/>
            <person name="Hipkin R."/>
            <person name="Janech M."/>
            <person name="Kroth P."/>
            <person name="Leese F."/>
            <person name="Lindquist E."/>
            <person name="Lyon B.R."/>
            <person name="Martin J."/>
            <person name="Mayer C."/>
            <person name="Parker M."/>
            <person name="Quesneville H."/>
            <person name="Raymond J."/>
            <person name="Uhlig C."/>
            <person name="Valentin K.U."/>
            <person name="Worden A.Z."/>
            <person name="Armbrust E.V."/>
            <person name="Bowler C."/>
            <person name="Green B."/>
            <person name="Moulton V."/>
            <person name="Van Oosterhout C."/>
            <person name="Grigoriev I."/>
        </authorList>
    </citation>
    <scope>NUCLEOTIDE SEQUENCE [LARGE SCALE GENOMIC DNA]</scope>
    <source>
        <strain evidence="2 3">CCMP1102</strain>
    </source>
</reference>
<gene>
    <name evidence="2" type="ORF">FRACYDRAFT_234706</name>
</gene>
<evidence type="ECO:0000313" key="3">
    <source>
        <dbReference type="Proteomes" id="UP000095751"/>
    </source>
</evidence>
<dbReference type="InParanoid" id="A0A1E7FSD1"/>
<protein>
    <submittedName>
        <fullName evidence="2">Uncharacterized protein</fullName>
    </submittedName>
</protein>
<accession>A0A1E7FSD1</accession>
<sequence length="451" mass="51822">MTDINNNNNNDNSVAIRSNSIILQYVMEHIIPFHDVDIVDAVITVSGMVKAGLINLATTAATVNDNDTDTDTGTIDFENATQFEVNEETKKITRLVLARDTSSNNNNNETQGNENNNNNNNNQWELPLDIICRLEMLESLDLSLCGSISSSSSTTTNMINSSCYHLKRLDLQYTYLQQRQQQQQQQQHTSSSNGGGGEEEEEDDNNNYHLFDFLPNLECIKFGSYEGEHIIDSVLNDIIQQQHKQKQQQQQGVSFLNKNLHNISFNYCTEFNERHLETILFHILPEASKLTTLDLWSNQIHTVQRIAARIKRTTTERSQTDPMERDALMTILRTFKGICNLEYLLRINHAGRRLVEGNIDDDDHDDHDGNNYNSNNNKQPRIPISLWPIILERSYKKSNHIYGKDFRYGKEMRNHDGLFYLIRHGAVLQHIMCIQEENNNTKSTILSRKSS</sequence>
<name>A0A1E7FSD1_9STRA</name>
<dbReference type="EMBL" id="KV784354">
    <property type="protein sequence ID" value="OEU21080.1"/>
    <property type="molecule type" value="Genomic_DNA"/>
</dbReference>
<dbReference type="PANTHER" id="PTHR16148">
    <property type="entry name" value="NF-KAPPA-B-REPRESSING FACTOR-RELATED"/>
    <property type="match status" value="1"/>
</dbReference>
<dbReference type="OrthoDB" id="1111193at2759"/>
<feature type="region of interest" description="Disordered" evidence="1">
    <location>
        <begin position="98"/>
        <end position="122"/>
    </location>
</feature>
<evidence type="ECO:0000313" key="2">
    <source>
        <dbReference type="EMBL" id="OEU21080.1"/>
    </source>
</evidence>
<dbReference type="AlphaFoldDB" id="A0A1E7FSD1"/>
<organism evidence="2 3">
    <name type="scientific">Fragilariopsis cylindrus CCMP1102</name>
    <dbReference type="NCBI Taxonomy" id="635003"/>
    <lineage>
        <taxon>Eukaryota</taxon>
        <taxon>Sar</taxon>
        <taxon>Stramenopiles</taxon>
        <taxon>Ochrophyta</taxon>
        <taxon>Bacillariophyta</taxon>
        <taxon>Bacillariophyceae</taxon>
        <taxon>Bacillariophycidae</taxon>
        <taxon>Bacillariales</taxon>
        <taxon>Bacillariaceae</taxon>
        <taxon>Fragilariopsis</taxon>
    </lineage>
</organism>
<dbReference type="Proteomes" id="UP000095751">
    <property type="component" value="Unassembled WGS sequence"/>
</dbReference>
<feature type="compositionally biased region" description="Low complexity" evidence="1">
    <location>
        <begin position="101"/>
        <end position="122"/>
    </location>
</feature>
<feature type="region of interest" description="Disordered" evidence="1">
    <location>
        <begin position="177"/>
        <end position="205"/>
    </location>
</feature>
<evidence type="ECO:0000256" key="1">
    <source>
        <dbReference type="SAM" id="MobiDB-lite"/>
    </source>
</evidence>
<proteinExistence type="predicted"/>
<dbReference type="KEGG" id="fcy:FRACYDRAFT_234706"/>
<dbReference type="PANTHER" id="PTHR16148:SF14">
    <property type="entry name" value="MYND-TYPE DOMAIN-CONTAINING PROTEIN"/>
    <property type="match status" value="1"/>
</dbReference>
<feature type="compositionally biased region" description="Low complexity" evidence="1">
    <location>
        <begin position="177"/>
        <end position="187"/>
    </location>
</feature>
<dbReference type="SUPFAM" id="SSF52058">
    <property type="entry name" value="L domain-like"/>
    <property type="match status" value="1"/>
</dbReference>
<keyword evidence="3" id="KW-1185">Reference proteome</keyword>